<dbReference type="PANTHER" id="PTHR30411:SF1">
    <property type="entry name" value="CYTOPLASMIC PROTEIN"/>
    <property type="match status" value="1"/>
</dbReference>
<evidence type="ECO:0000313" key="2">
    <source>
        <dbReference type="EMBL" id="TCO48124.1"/>
    </source>
</evidence>
<dbReference type="PANTHER" id="PTHR30411">
    <property type="entry name" value="CYTOPLASMIC PROTEIN"/>
    <property type="match status" value="1"/>
</dbReference>
<dbReference type="EMBL" id="SLWS01000016">
    <property type="protein sequence ID" value="TCO48124.1"/>
    <property type="molecule type" value="Genomic_DNA"/>
</dbReference>
<dbReference type="InterPro" id="IPR036754">
    <property type="entry name" value="YbaK/aa-tRNA-synt-asso_dom_sf"/>
</dbReference>
<comment type="caution">
    <text evidence="2">The sequence shown here is derived from an EMBL/GenBank/DDBJ whole genome shotgun (WGS) entry which is preliminary data.</text>
</comment>
<reference evidence="2 3" key="1">
    <citation type="submission" date="2019-03" db="EMBL/GenBank/DDBJ databases">
        <title>Genomic Encyclopedia of Type Strains, Phase IV (KMG-IV): sequencing the most valuable type-strain genomes for metagenomic binning, comparative biology and taxonomic classification.</title>
        <authorList>
            <person name="Goeker M."/>
        </authorList>
    </citation>
    <scope>NUCLEOTIDE SEQUENCE [LARGE SCALE GENOMIC DNA]</scope>
    <source>
        <strain evidence="2 3">DSM 45934</strain>
    </source>
</reference>
<dbReference type="Pfam" id="PF04073">
    <property type="entry name" value="tRNA_edit"/>
    <property type="match status" value="1"/>
</dbReference>
<evidence type="ECO:0000259" key="1">
    <source>
        <dbReference type="Pfam" id="PF04073"/>
    </source>
</evidence>
<keyword evidence="3" id="KW-1185">Reference proteome</keyword>
<dbReference type="GO" id="GO:0002161">
    <property type="term" value="F:aminoacyl-tRNA deacylase activity"/>
    <property type="evidence" value="ECO:0007669"/>
    <property type="project" value="InterPro"/>
</dbReference>
<proteinExistence type="predicted"/>
<gene>
    <name evidence="2" type="ORF">EV192_116177</name>
</gene>
<feature type="domain" description="YbaK/aminoacyl-tRNA synthetase-associated" evidence="1">
    <location>
        <begin position="34"/>
        <end position="147"/>
    </location>
</feature>
<organism evidence="2 3">
    <name type="scientific">Actinocrispum wychmicini</name>
    <dbReference type="NCBI Taxonomy" id="1213861"/>
    <lineage>
        <taxon>Bacteria</taxon>
        <taxon>Bacillati</taxon>
        <taxon>Actinomycetota</taxon>
        <taxon>Actinomycetes</taxon>
        <taxon>Pseudonocardiales</taxon>
        <taxon>Pseudonocardiaceae</taxon>
        <taxon>Actinocrispum</taxon>
    </lineage>
</organism>
<dbReference type="CDD" id="cd04333">
    <property type="entry name" value="ProX_deacylase"/>
    <property type="match status" value="1"/>
</dbReference>
<dbReference type="InterPro" id="IPR007214">
    <property type="entry name" value="YbaK/aa-tRNA-synth-assoc-dom"/>
</dbReference>
<protein>
    <submittedName>
        <fullName evidence="2">Prolyl-tRNA editing enzyme YbaK/EbsC (Cys-tRNA(Pro) deacylase)</fullName>
    </submittedName>
</protein>
<sequence length="172" mass="18088">MIARVTHPTVAKFTAALLEAGMTQEADGIRILTDEVRTAALAADALGVPVGAIANSLVFKAVHGDQVEPLLVLTSGAHRADVSRLKELTGADRIDKADAQFVRDHTGQPIGGVAPAGHQHRIRTLVDNHLATFPVVWAAAGHPKSVYPTTFPHLAALTGGTAADVRREEDDS</sequence>
<dbReference type="Gene3D" id="3.90.960.10">
    <property type="entry name" value="YbaK/aminoacyl-tRNA synthetase-associated domain"/>
    <property type="match status" value="1"/>
</dbReference>
<dbReference type="AlphaFoldDB" id="A0A4R2IS70"/>
<dbReference type="SUPFAM" id="SSF55826">
    <property type="entry name" value="YbaK/ProRS associated domain"/>
    <property type="match status" value="1"/>
</dbReference>
<evidence type="ECO:0000313" key="3">
    <source>
        <dbReference type="Proteomes" id="UP000295680"/>
    </source>
</evidence>
<dbReference type="Proteomes" id="UP000295680">
    <property type="component" value="Unassembled WGS sequence"/>
</dbReference>
<name>A0A4R2IS70_9PSEU</name>
<accession>A0A4R2IS70</accession>